<dbReference type="AlphaFoldDB" id="A0A0A2KIE8"/>
<dbReference type="Proteomes" id="UP000030104">
    <property type="component" value="Unassembled WGS sequence"/>
</dbReference>
<dbReference type="InterPro" id="IPR000873">
    <property type="entry name" value="AMP-dep_synth/lig_dom"/>
</dbReference>
<sequence length="1060" mass="118710">MGSILSDSSLLTHLVDKLASDTPDLLYCIHAVNSKSEKDGWRNVTFKLLSQAVDRLSWWIDEKLSGKHGQHVLAYIGTNDLRYVAFILACMKTGNTALLLSTRNSQLASLHLLKETGCSVLVDGSETPQLRKSLDDLQTQSSGFSLQRWYMDSIWDIFSHTPVQSFLHTVRYEDVEDHVPIIIHSSGTTGLPKPVNVSHGYLATILHMETLPIPENRKSGQLFLHYKGHLRFHYGPMFHFVGLVCMVECIFFATPFLLAPDKPLTTDVFTHIMNLEPFPKWGLVTPFILEELAASQKGRDALARLSGLNFGGAPMARATGDTISGLVLLQSMFGSSETSYTPILLCEDPGDWDYFEWNPAFSTRMEEVDNGLWELILPRGPDSRYYHGVFHTYPELTQYRTGDLFQAHPSKAGLWHYEGRADDIIVLSNGEKFNPVDAEKLIQSHSLVDHAAVFGQDRFQAGIIVEPKWMELPPGWTIEWLHQVIKPVLAQANAALPAHARILDSHVRFSSPDQPFDLSPKGTLRRRDIFKKYSVVIDEVYSPVDVEFRSPDQLPQLVGSTIDDIEDWLQTVVAKITSLDTINLEDDISALGTDSLQVVRLVQALQETTKLAPTAERHNVWTSAQIYELATVRNVAARLFRQLSSEASQGSLTSQPEWSQRDLMTRFTWQQAQFLQEGGITVILTGSTGELGTFLLHQMLQDPSVLQIYCLNRTSDAAERQRAAMKRRRLQSAWLTDTSRVKFLKSSLDQENLGLELADYNLLLLQADVIVHNAWSVNFNQSLSTFESQITGVRRLLEFSHNSHRNADFHFVSSIATVSAQTTDEGPLILEAIQSSSSVLAQGYGQSKFVAESLCAIAARRKKARIAIHRVGQLGGPSAITAGMWSSRDWFPALVRSSCTMGTLPDSLGPLKVDWLPIDIAAQVMCDIIEFRREAQPSGLCIYHITNPKVASWDDLSGVLAQACGAKIVPLNQWVGELQHQALDYTPQSRLIEQLPAIQLLDFFNMLLEQREQILPGIDGTNSSIASATFRGIGAVDENLMKIWLNQWKEWIPEIDLERI</sequence>
<dbReference type="Pfam" id="PF00501">
    <property type="entry name" value="AMP-binding"/>
    <property type="match status" value="1"/>
</dbReference>
<dbReference type="Gene3D" id="1.10.1200.10">
    <property type="entry name" value="ACP-like"/>
    <property type="match status" value="1"/>
</dbReference>
<dbReference type="PROSITE" id="PS00455">
    <property type="entry name" value="AMP_BINDING"/>
    <property type="match status" value="1"/>
</dbReference>
<name>A0A0A2KIE8_PENIT</name>
<dbReference type="InterPro" id="IPR042099">
    <property type="entry name" value="ANL_N_sf"/>
</dbReference>
<accession>A0A0A2KIE8</accession>
<dbReference type="Gene3D" id="3.40.50.12780">
    <property type="entry name" value="N-terminal domain of ligase-like"/>
    <property type="match status" value="1"/>
</dbReference>
<comment type="caution">
    <text evidence="4">The sequence shown here is derived from an EMBL/GenBank/DDBJ whole genome shotgun (WGS) entry which is preliminary data.</text>
</comment>
<dbReference type="Pfam" id="PF23562">
    <property type="entry name" value="AMP-binding_C_3"/>
    <property type="match status" value="1"/>
</dbReference>
<dbReference type="HOGENOM" id="CLU_002220_0_0_1"/>
<proteinExistence type="predicted"/>
<dbReference type="STRING" id="40296.A0A0A2KIE8"/>
<dbReference type="PhylomeDB" id="A0A0A2KIE8"/>
<evidence type="ECO:0000313" key="5">
    <source>
        <dbReference type="Proteomes" id="UP000030104"/>
    </source>
</evidence>
<keyword evidence="5" id="KW-1185">Reference proteome</keyword>
<dbReference type="Gene3D" id="3.40.50.720">
    <property type="entry name" value="NAD(P)-binding Rossmann-like Domain"/>
    <property type="match status" value="1"/>
</dbReference>
<evidence type="ECO:0000313" key="4">
    <source>
        <dbReference type="EMBL" id="KGO66718.1"/>
    </source>
</evidence>
<dbReference type="EMBL" id="JQGA01001363">
    <property type="protein sequence ID" value="KGO66718.1"/>
    <property type="molecule type" value="Genomic_DNA"/>
</dbReference>
<dbReference type="SUPFAM" id="SSF51735">
    <property type="entry name" value="NAD(P)-binding Rossmann-fold domains"/>
    <property type="match status" value="1"/>
</dbReference>
<organism evidence="4 5">
    <name type="scientific">Penicillium italicum</name>
    <name type="common">Blue mold</name>
    <dbReference type="NCBI Taxonomy" id="40296"/>
    <lineage>
        <taxon>Eukaryota</taxon>
        <taxon>Fungi</taxon>
        <taxon>Dikarya</taxon>
        <taxon>Ascomycota</taxon>
        <taxon>Pezizomycotina</taxon>
        <taxon>Eurotiomycetes</taxon>
        <taxon>Eurotiomycetidae</taxon>
        <taxon>Eurotiales</taxon>
        <taxon>Aspergillaceae</taxon>
        <taxon>Penicillium</taxon>
    </lineage>
</organism>
<evidence type="ECO:0000256" key="1">
    <source>
        <dbReference type="ARBA" id="ARBA00022450"/>
    </source>
</evidence>
<dbReference type="PROSITE" id="PS50075">
    <property type="entry name" value="CARRIER"/>
    <property type="match status" value="1"/>
</dbReference>
<dbReference type="PANTHER" id="PTHR43439">
    <property type="entry name" value="PHENYLACETATE-COENZYME A LIGASE"/>
    <property type="match status" value="1"/>
</dbReference>
<dbReference type="OMA" id="CIFYETP"/>
<dbReference type="OrthoDB" id="429813at2759"/>
<gene>
    <name evidence="4" type="ORF">PITC_056110</name>
</gene>
<dbReference type="Pfam" id="PF00550">
    <property type="entry name" value="PP-binding"/>
    <property type="match status" value="1"/>
</dbReference>
<reference evidence="4 5" key="1">
    <citation type="journal article" date="2015" name="Mol. Plant Microbe Interact.">
        <title>Genome, transcriptome, and functional analyses of Penicillium expansum provide new insights into secondary metabolism and pathogenicity.</title>
        <authorList>
            <person name="Ballester A.R."/>
            <person name="Marcet-Houben M."/>
            <person name="Levin E."/>
            <person name="Sela N."/>
            <person name="Selma-Lazaro C."/>
            <person name="Carmona L."/>
            <person name="Wisniewski M."/>
            <person name="Droby S."/>
            <person name="Gonzalez-Candelas L."/>
            <person name="Gabaldon T."/>
        </authorList>
    </citation>
    <scope>NUCLEOTIDE SEQUENCE [LARGE SCALE GENOMIC DNA]</scope>
    <source>
        <strain evidence="4 5">PHI-1</strain>
    </source>
</reference>
<protein>
    <submittedName>
        <fullName evidence="4">Male sterility, NAD-binding</fullName>
    </submittedName>
</protein>
<dbReference type="InterPro" id="IPR051414">
    <property type="entry name" value="Adenylate-forming_Reductase"/>
</dbReference>
<evidence type="ECO:0000256" key="2">
    <source>
        <dbReference type="ARBA" id="ARBA00022553"/>
    </source>
</evidence>
<dbReference type="InterPro" id="IPR036291">
    <property type="entry name" value="NAD(P)-bd_dom_sf"/>
</dbReference>
<dbReference type="InterPro" id="IPR013120">
    <property type="entry name" value="FAR_NAD-bd"/>
</dbReference>
<dbReference type="InterPro" id="IPR036736">
    <property type="entry name" value="ACP-like_sf"/>
</dbReference>
<dbReference type="GO" id="GO:0044550">
    <property type="term" value="P:secondary metabolite biosynthetic process"/>
    <property type="evidence" value="ECO:0007669"/>
    <property type="project" value="UniProtKB-ARBA"/>
</dbReference>
<dbReference type="InterPro" id="IPR009081">
    <property type="entry name" value="PP-bd_ACP"/>
</dbReference>
<keyword evidence="1" id="KW-0596">Phosphopantetheine</keyword>
<dbReference type="SUPFAM" id="SSF56801">
    <property type="entry name" value="Acetyl-CoA synthetase-like"/>
    <property type="match status" value="1"/>
</dbReference>
<dbReference type="Pfam" id="PF07993">
    <property type="entry name" value="NAD_binding_4"/>
    <property type="match status" value="1"/>
</dbReference>
<dbReference type="InterPro" id="IPR020845">
    <property type="entry name" value="AMP-binding_CS"/>
</dbReference>
<dbReference type="PANTHER" id="PTHR43439:SF2">
    <property type="entry name" value="ENZYME, PUTATIVE (JCVI)-RELATED"/>
    <property type="match status" value="1"/>
</dbReference>
<dbReference type="SUPFAM" id="SSF47336">
    <property type="entry name" value="ACP-like"/>
    <property type="match status" value="1"/>
</dbReference>
<evidence type="ECO:0000259" key="3">
    <source>
        <dbReference type="PROSITE" id="PS50075"/>
    </source>
</evidence>
<feature type="domain" description="Carrier" evidence="3">
    <location>
        <begin position="560"/>
        <end position="643"/>
    </location>
</feature>
<keyword evidence="2" id="KW-0597">Phosphoprotein</keyword>